<name>A0A9W4J162_9EURO</name>
<comment type="caution">
    <text evidence="5">The sequence shown here is derived from an EMBL/GenBank/DDBJ whole genome shotgun (WGS) entry which is preliminary data.</text>
</comment>
<dbReference type="PANTHER" id="PTHR31544">
    <property type="entry name" value="AIG2-LIKE PROTEIN D"/>
    <property type="match status" value="1"/>
</dbReference>
<dbReference type="AlphaFoldDB" id="A0A9W4J162"/>
<protein>
    <recommendedName>
        <fullName evidence="3">Putative gamma-glutamylcyclotransferase</fullName>
    </recommendedName>
</protein>
<gene>
    <name evidence="5" type="ORF">PSALAMII_LOCUS4259</name>
</gene>
<sequence length="170" mass="19684">MSNIMIRKFLEDDAIEYDAPITSHETDFDEYPREEYCFFYGTLQDLDRLSLVLGTANPPPMRRARVTGYEIKLWGPYPATVDKKLSSVNGMVCGLLSPIQLDLLAAYETEEYKLRSCLIDILNDDDSVERTIEGVIFTWAGQPEELREGTFDLKQWKKDQELRELELEFA</sequence>
<dbReference type="InterPro" id="IPR013024">
    <property type="entry name" value="GGCT-like"/>
</dbReference>
<dbReference type="OrthoDB" id="3262926at2759"/>
<keyword evidence="6" id="KW-1185">Reference proteome</keyword>
<dbReference type="Proteomes" id="UP001152649">
    <property type="component" value="Unassembled WGS sequence"/>
</dbReference>
<accession>A0A9W4J162</accession>
<dbReference type="GO" id="GO:0016740">
    <property type="term" value="F:transferase activity"/>
    <property type="evidence" value="ECO:0007669"/>
    <property type="project" value="UniProtKB-KW"/>
</dbReference>
<dbReference type="EMBL" id="CAJVPG010000166">
    <property type="protein sequence ID" value="CAG8366072.1"/>
    <property type="molecule type" value="Genomic_DNA"/>
</dbReference>
<proteinExistence type="inferred from homology"/>
<evidence type="ECO:0000313" key="5">
    <source>
        <dbReference type="EMBL" id="CAG8366072.1"/>
    </source>
</evidence>
<dbReference type="PANTHER" id="PTHR31544:SF4">
    <property type="entry name" value="GAMMA-GLUTAMYLCYCLOTRANSFERASE-RELATED"/>
    <property type="match status" value="1"/>
</dbReference>
<dbReference type="InterPro" id="IPR009288">
    <property type="entry name" value="AIG2-like_dom"/>
</dbReference>
<evidence type="ECO:0000256" key="3">
    <source>
        <dbReference type="ARBA" id="ARBA00030602"/>
    </source>
</evidence>
<dbReference type="InterPro" id="IPR045038">
    <property type="entry name" value="AIG2-like"/>
</dbReference>
<keyword evidence="2" id="KW-0808">Transferase</keyword>
<organism evidence="5 6">
    <name type="scientific">Penicillium salamii</name>
    <dbReference type="NCBI Taxonomy" id="1612424"/>
    <lineage>
        <taxon>Eukaryota</taxon>
        <taxon>Fungi</taxon>
        <taxon>Dikarya</taxon>
        <taxon>Ascomycota</taxon>
        <taxon>Pezizomycotina</taxon>
        <taxon>Eurotiomycetes</taxon>
        <taxon>Eurotiomycetidae</taxon>
        <taxon>Eurotiales</taxon>
        <taxon>Aspergillaceae</taxon>
        <taxon>Penicillium</taxon>
    </lineage>
</organism>
<dbReference type="SUPFAM" id="SSF110857">
    <property type="entry name" value="Gamma-glutamyl cyclotransferase-like"/>
    <property type="match status" value="1"/>
</dbReference>
<evidence type="ECO:0000256" key="2">
    <source>
        <dbReference type="ARBA" id="ARBA00022679"/>
    </source>
</evidence>
<dbReference type="Gene3D" id="3.10.490.10">
    <property type="entry name" value="Gamma-glutamyl cyclotransferase-like"/>
    <property type="match status" value="1"/>
</dbReference>
<comment type="similarity">
    <text evidence="1">Belongs to the gamma-glutamylcyclotransferase family.</text>
</comment>
<feature type="domain" description="Gamma-glutamylcyclotransferase AIG2-like" evidence="4">
    <location>
        <begin position="37"/>
        <end position="157"/>
    </location>
</feature>
<reference evidence="5" key="1">
    <citation type="submission" date="2021-07" db="EMBL/GenBank/DDBJ databases">
        <authorList>
            <person name="Branca A.L. A."/>
        </authorList>
    </citation>
    <scope>NUCLEOTIDE SEQUENCE</scope>
</reference>
<evidence type="ECO:0000256" key="1">
    <source>
        <dbReference type="ARBA" id="ARBA00008861"/>
    </source>
</evidence>
<evidence type="ECO:0000313" key="6">
    <source>
        <dbReference type="Proteomes" id="UP001152649"/>
    </source>
</evidence>
<dbReference type="CDD" id="cd06661">
    <property type="entry name" value="GGCT_like"/>
    <property type="match status" value="1"/>
</dbReference>
<evidence type="ECO:0000259" key="4">
    <source>
        <dbReference type="Pfam" id="PF06094"/>
    </source>
</evidence>
<dbReference type="InterPro" id="IPR036568">
    <property type="entry name" value="GGCT-like_sf"/>
</dbReference>
<dbReference type="Pfam" id="PF06094">
    <property type="entry name" value="GGACT"/>
    <property type="match status" value="1"/>
</dbReference>